<evidence type="ECO:0000259" key="1">
    <source>
        <dbReference type="Pfam" id="PF13212"/>
    </source>
</evidence>
<reference evidence="2" key="1">
    <citation type="submission" date="2020-07" db="EMBL/GenBank/DDBJ databases">
        <title>Huge and variable diversity of episymbiotic CPR bacteria and DPANN archaea in groundwater ecosystems.</title>
        <authorList>
            <person name="He C.Y."/>
            <person name="Keren R."/>
            <person name="Whittaker M."/>
            <person name="Farag I.F."/>
            <person name="Doudna J."/>
            <person name="Cate J.H.D."/>
            <person name="Banfield J.F."/>
        </authorList>
    </citation>
    <scope>NUCLEOTIDE SEQUENCE</scope>
    <source>
        <strain evidence="2">NC_groundwater_1664_Pr3_B-0.1um_52_9</strain>
    </source>
</reference>
<dbReference type="InterPro" id="IPR029035">
    <property type="entry name" value="DHS-like_NAD/FAD-binding_dom"/>
</dbReference>
<evidence type="ECO:0000313" key="2">
    <source>
        <dbReference type="EMBL" id="MBI5252613.1"/>
    </source>
</evidence>
<accession>A0A9D6Z2U9</accession>
<dbReference type="AlphaFoldDB" id="A0A9D6Z2U9"/>
<dbReference type="InterPro" id="IPR025093">
    <property type="entry name" value="DUF4020"/>
</dbReference>
<sequence>MGATQETTIDSWVEIPSEILEAQELGNLVVFAGAGISMGAPSNLPSFEKLALGIAGNHPLSKEFEKNKFRIDRFLGELHRGGVDIQGLCRNVIGAAESAPTQLHSSIVDLFSTGSSVKIVTTNFDRHFRTVFDKRPAPYDCYYAPALPLGNQFSGLVYLHGSIDRDEPLVLSDEDFGRAYLTEGWAREFLQRLFAEFTTLFIGYSHNDIPVEYLARGMAGKSLAPRFALTTASESGQWASLGIKEILFQKTTGKNPYDHLYEITRGWADFMKLQPVEISERVKSITCSPENFSPDRAQISLLKRCLSRDDSYHYFTRTAVGWRWVKWLHDEQFLSPFFDLSCTKFTKAQAELAHWLGTQLLNEPTDKGLLLVDQYSGKIGSRLVSDLLWELWRNDKINFTDIRIQRWILLLVPMCPNDSAQQVERLLLKAGKLCPTTLGMFLLRYLTELRVITKKAFDWNAVLYPESSSGEREERIDIEICSVGDAYYLNEAWHEIFTPILPTMGNTLFRHFENRIHEIIEQNRAAGHVSDTYDLFCHREHIEHRAANRTGHGVTFVIDALLDIIDEPVVFSSLLTESKVIEWLTNGIPVFMRLGLYALDKTTLIPATRKVAILRQYHLIFPKVYGSRNESWEVLANSYSALSDSQKTALWEDIKIGPVHIPEGMELEDWAEQQHSESCRLRWILSRKHPECPLAAQILKDVAGEACLQGYTPSDERMTFQEGLKSPRPVAELLAKTAQEQMDFLVEYKGSESPFEESREGLTGAVGAACAQDLTWCLSLLEELDKRELWASDLWNAGFQKLRVSALTQDQLAWLLKTVQKHYSEFTNPANVIFTICRGIDFSPEKRPNPENFEKLIELSLYFWNQTELHSDPKPVEFKKADWTSRATNHPAGHIVEFWMQCVQSQRRDLGEAATGFPEWLKSPLASMVEGKTYSSQLGRAILGMSLPFIYYIDSAWVKEFLFSKFRFSEVGEEAYLVWEPHARYGSLSRDLILTMPSLYREAFVPMRTAEEHIQTGFFGHIALIVTSRLIDVNQDRWLVDFLCGLDEGQRSDWARQMSHCIESQPSSTRESFWEHWLLDYWTDRLSGRPCPLSSAEAEVMLYWAFNFDQHFPDVVRLIIQGPKFPPTVDLVLDDIDSHPAVLAYPNDILLLLNWLLSNSEQAGGISNDIEKFIFGLPRLKELLDQLHNLCHALAARGYPNASDLKAKIDREFAQ</sequence>
<dbReference type="EMBL" id="JACRDE010000628">
    <property type="protein sequence ID" value="MBI5252613.1"/>
    <property type="molecule type" value="Genomic_DNA"/>
</dbReference>
<dbReference type="Pfam" id="PF13289">
    <property type="entry name" value="SIR2_2"/>
    <property type="match status" value="1"/>
</dbReference>
<gene>
    <name evidence="2" type="ORF">HY912_24215</name>
</gene>
<feature type="domain" description="DUF4020" evidence="1">
    <location>
        <begin position="1034"/>
        <end position="1122"/>
    </location>
</feature>
<proteinExistence type="predicted"/>
<dbReference type="Pfam" id="PF13212">
    <property type="entry name" value="DUF4020"/>
    <property type="match status" value="1"/>
</dbReference>
<dbReference type="Proteomes" id="UP000807825">
    <property type="component" value="Unassembled WGS sequence"/>
</dbReference>
<evidence type="ECO:0000313" key="3">
    <source>
        <dbReference type="Proteomes" id="UP000807825"/>
    </source>
</evidence>
<dbReference type="Gene3D" id="3.40.50.1220">
    <property type="entry name" value="TPP-binding domain"/>
    <property type="match status" value="1"/>
</dbReference>
<protein>
    <submittedName>
        <fullName evidence="2">DUF4020 domain-containing protein</fullName>
    </submittedName>
</protein>
<dbReference type="SUPFAM" id="SSF52467">
    <property type="entry name" value="DHS-like NAD/FAD-binding domain"/>
    <property type="match status" value="1"/>
</dbReference>
<comment type="caution">
    <text evidence="2">The sequence shown here is derived from an EMBL/GenBank/DDBJ whole genome shotgun (WGS) entry which is preliminary data.</text>
</comment>
<name>A0A9D6Z2U9_9BACT</name>
<organism evidence="2 3">
    <name type="scientific">Desulfomonile tiedjei</name>
    <dbReference type="NCBI Taxonomy" id="2358"/>
    <lineage>
        <taxon>Bacteria</taxon>
        <taxon>Pseudomonadati</taxon>
        <taxon>Thermodesulfobacteriota</taxon>
        <taxon>Desulfomonilia</taxon>
        <taxon>Desulfomonilales</taxon>
        <taxon>Desulfomonilaceae</taxon>
        <taxon>Desulfomonile</taxon>
    </lineage>
</organism>